<keyword evidence="3" id="KW-0378">Hydrolase</keyword>
<evidence type="ECO:0000256" key="2">
    <source>
        <dbReference type="ARBA" id="ARBA00022723"/>
    </source>
</evidence>
<evidence type="ECO:0000313" key="6">
    <source>
        <dbReference type="EMBL" id="NBC37427.1"/>
    </source>
</evidence>
<dbReference type="Pfam" id="PF00884">
    <property type="entry name" value="Sulfatase"/>
    <property type="match status" value="1"/>
</dbReference>
<accession>A0ABW9XG74</accession>
<dbReference type="Gene3D" id="3.40.720.10">
    <property type="entry name" value="Alkaline Phosphatase, subunit A"/>
    <property type="match status" value="1"/>
</dbReference>
<organism evidence="6 7">
    <name type="scientific">Novosphingobium ovatum</name>
    <dbReference type="NCBI Taxonomy" id="1908523"/>
    <lineage>
        <taxon>Bacteria</taxon>
        <taxon>Pseudomonadati</taxon>
        <taxon>Pseudomonadota</taxon>
        <taxon>Alphaproteobacteria</taxon>
        <taxon>Sphingomonadales</taxon>
        <taxon>Sphingomonadaceae</taxon>
        <taxon>Novosphingobium</taxon>
    </lineage>
</organism>
<dbReference type="SUPFAM" id="SSF53649">
    <property type="entry name" value="Alkaline phosphatase-like"/>
    <property type="match status" value="1"/>
</dbReference>
<gene>
    <name evidence="6" type="ORF">GTZ99_12795</name>
</gene>
<dbReference type="Gene3D" id="3.30.1120.10">
    <property type="match status" value="1"/>
</dbReference>
<keyword evidence="4" id="KW-0106">Calcium</keyword>
<sequence>MAMMVHAAWGWAAQPAQPSVPPSASPQAPKVWRHYPRVPTAPAGAPNVLLVLTDDVGFGASSTFGGPIPTPTFDTLAAMGLRYTQFHTTAMCSPTRAALLTGRNHHAVGSGSIADVSVDEAGYTSVMPASAATLGRVLHGNGYNTAFFGKNHNTPPWEGGPMGPFEHWPNGMGFDYFYGFNAAATDQFNPDLIENRNPVRRDPADSSYHFDRDLADHMLSWLRSQHAVQPDKPFFLYYAPGAMHDPQQAPQAWIERFRGQFDGGWDAMREQTFARQKAMGLIPASAQLPAMPAGVPRWNSLSADQKRLYARMMEVAAAQLAYMDDQFGRVIAHLRESGQLDNTLVIFIQGDNGAALHTYAGSINAYATFAGIQENDADTMPRLNEIGSENTFGNYPVGWALATNTPYPWGKTVASQLGGLRDGMVISWPRRIRDRGAMRSQFGHVIDIAPTIYQAIGITPPAQVDGVRQQPIDGISLTYTFDHPSAPSRHREQYFEMLGSRAYYRDGWLAGTAVNWNPWEPNHTNPMQTPWELYDLRSDPTQTRNVAAQFPAKLAQLRAAFDVAARRNHVYPLSADFFARINPHLRPAGLGAARSRTYYPGETRLPAQQWPDLVPGWQARVSLNVAAGAASGPVFAQGTRFAGYGLALENGVPVFTYNPTGREQERRILRAPAALAPGSHVLEVAFAPATQGAQIRLSVDGTVVATQETPRVIRIMAGQAFVGQPAIDDRSGPRACGCTIAHVTIATP</sequence>
<proteinExistence type="inferred from homology"/>
<dbReference type="InterPro" id="IPR000917">
    <property type="entry name" value="Sulfatase_N"/>
</dbReference>
<comment type="caution">
    <text evidence="6">The sequence shown here is derived from an EMBL/GenBank/DDBJ whole genome shotgun (WGS) entry which is preliminary data.</text>
</comment>
<reference evidence="7" key="1">
    <citation type="submission" date="2020-01" db="EMBL/GenBank/DDBJ databases">
        <title>Sphingomonas sp. strain CSW-10.</title>
        <authorList>
            <person name="Chen W.-M."/>
        </authorList>
    </citation>
    <scope>NUCLEOTIDE SEQUENCE [LARGE SCALE GENOMIC DNA]</scope>
    <source>
        <strain evidence="7">FSY-8</strain>
    </source>
</reference>
<evidence type="ECO:0000256" key="4">
    <source>
        <dbReference type="ARBA" id="ARBA00022837"/>
    </source>
</evidence>
<dbReference type="InterPro" id="IPR024607">
    <property type="entry name" value="Sulfatase_CS"/>
</dbReference>
<dbReference type="Proteomes" id="UP000753724">
    <property type="component" value="Unassembled WGS sequence"/>
</dbReference>
<keyword evidence="7" id="KW-1185">Reference proteome</keyword>
<dbReference type="CDD" id="cd16025">
    <property type="entry name" value="PAS_like"/>
    <property type="match status" value="1"/>
</dbReference>
<name>A0ABW9XG74_9SPHN</name>
<keyword evidence="2" id="KW-0479">Metal-binding</keyword>
<evidence type="ECO:0000256" key="1">
    <source>
        <dbReference type="ARBA" id="ARBA00008779"/>
    </source>
</evidence>
<dbReference type="PANTHER" id="PTHR42693:SF43">
    <property type="entry name" value="BLL2667 PROTEIN"/>
    <property type="match status" value="1"/>
</dbReference>
<dbReference type="InterPro" id="IPR050738">
    <property type="entry name" value="Sulfatase"/>
</dbReference>
<comment type="similarity">
    <text evidence="1">Belongs to the sulfatase family.</text>
</comment>
<dbReference type="InterPro" id="IPR017850">
    <property type="entry name" value="Alkaline_phosphatase_core_sf"/>
</dbReference>
<evidence type="ECO:0000313" key="7">
    <source>
        <dbReference type="Proteomes" id="UP000753724"/>
    </source>
</evidence>
<feature type="domain" description="Sulfatase N-terminal" evidence="5">
    <location>
        <begin position="46"/>
        <end position="458"/>
    </location>
</feature>
<dbReference type="PANTHER" id="PTHR42693">
    <property type="entry name" value="ARYLSULFATASE FAMILY MEMBER"/>
    <property type="match status" value="1"/>
</dbReference>
<dbReference type="PROSITE" id="PS00523">
    <property type="entry name" value="SULFATASE_1"/>
    <property type="match status" value="1"/>
</dbReference>
<protein>
    <submittedName>
        <fullName evidence="6">Sulfatase-like hydrolase/transferase</fullName>
    </submittedName>
</protein>
<dbReference type="EMBL" id="JAAAPO010000005">
    <property type="protein sequence ID" value="NBC37427.1"/>
    <property type="molecule type" value="Genomic_DNA"/>
</dbReference>
<evidence type="ECO:0000259" key="5">
    <source>
        <dbReference type="Pfam" id="PF00884"/>
    </source>
</evidence>
<evidence type="ECO:0000256" key="3">
    <source>
        <dbReference type="ARBA" id="ARBA00022801"/>
    </source>
</evidence>